<feature type="region of interest" description="Disordered" evidence="1">
    <location>
        <begin position="258"/>
        <end position="285"/>
    </location>
</feature>
<organism evidence="3 4">
    <name type="scientific">Dactylosporangium cerinum</name>
    <dbReference type="NCBI Taxonomy" id="1434730"/>
    <lineage>
        <taxon>Bacteria</taxon>
        <taxon>Bacillati</taxon>
        <taxon>Actinomycetota</taxon>
        <taxon>Actinomycetes</taxon>
        <taxon>Micromonosporales</taxon>
        <taxon>Micromonosporaceae</taxon>
        <taxon>Dactylosporangium</taxon>
    </lineage>
</organism>
<gene>
    <name evidence="3" type="ORF">ACFPIJ_61875</name>
</gene>
<feature type="region of interest" description="Disordered" evidence="1">
    <location>
        <begin position="378"/>
        <end position="408"/>
    </location>
</feature>
<evidence type="ECO:0000256" key="1">
    <source>
        <dbReference type="SAM" id="MobiDB-lite"/>
    </source>
</evidence>
<keyword evidence="4" id="KW-1185">Reference proteome</keyword>
<comment type="caution">
    <text evidence="3">The sequence shown here is derived from an EMBL/GenBank/DDBJ whole genome shotgun (WGS) entry which is preliminary data.</text>
</comment>
<protein>
    <submittedName>
        <fullName evidence="3">DUF4407 domain-containing protein</fullName>
    </submittedName>
</protein>
<dbReference type="EMBL" id="JBHSIU010000130">
    <property type="protein sequence ID" value="MFC5008252.1"/>
    <property type="molecule type" value="Genomic_DNA"/>
</dbReference>
<keyword evidence="2" id="KW-0812">Transmembrane</keyword>
<feature type="compositionally biased region" description="Basic and acidic residues" evidence="1">
    <location>
        <begin position="384"/>
        <end position="408"/>
    </location>
</feature>
<keyword evidence="2" id="KW-0472">Membrane</keyword>
<feature type="transmembrane region" description="Helical" evidence="2">
    <location>
        <begin position="73"/>
        <end position="92"/>
    </location>
</feature>
<evidence type="ECO:0000313" key="3">
    <source>
        <dbReference type="EMBL" id="MFC5008252.1"/>
    </source>
</evidence>
<feature type="region of interest" description="Disordered" evidence="1">
    <location>
        <begin position="447"/>
        <end position="496"/>
    </location>
</feature>
<feature type="transmembrane region" description="Helical" evidence="2">
    <location>
        <begin position="113"/>
        <end position="136"/>
    </location>
</feature>
<dbReference type="InterPro" id="IPR025519">
    <property type="entry name" value="DUF4407"/>
</dbReference>
<name>A0ABV9WL55_9ACTN</name>
<proteinExistence type="predicted"/>
<keyword evidence="2" id="KW-1133">Transmembrane helix</keyword>
<feature type="transmembrane region" description="Helical" evidence="2">
    <location>
        <begin position="45"/>
        <end position="67"/>
    </location>
</feature>
<accession>A0ABV9WL55</accession>
<evidence type="ECO:0000313" key="4">
    <source>
        <dbReference type="Proteomes" id="UP001595912"/>
    </source>
</evidence>
<dbReference type="Pfam" id="PF14362">
    <property type="entry name" value="DUF4407"/>
    <property type="match status" value="1"/>
</dbReference>
<sequence>MRDRNVGATGRIPQQRAVPRRGLLVWLSGADVDTLSHTPRETRKFVGLGGIVLTTATLAAVSATFALTLGARAPIWAAVPAGILWGLAIMNLDRWLVTATQRRPKWYQNLVTALPRVLMALIIGAVISTPLVLWLFQREIDAQLNVIHQRRLDQHQQALLNDARFKGIPQLQEAIARNQAIANGTATGAAEDPRVKELQAQYDDLNTKFQAAQASATCEFDGTCGTKTRGGGEAYRQKQAVADDLRRQRDAVGKQLETARNEAKTKQDQSATAEQKTAAEQVKRDQEELDRLEVLKKAEEDQFKADTANDKGLLAQLGALSELTDKNSTLRTAYLMLLLFITTIEVLPVLVKFLMNLAPATAYDKILEKAEDTDFATASARLSRQQERQEFEQQARADREKEIIRDQLSRTRSLDETYGMTGHISTRPAEAPTTRLVTWLLRRNAPTQPAGYTPWPDEEPRTTPAGTTRINRPPVTMSKVDDDDEDRMTERWSFER</sequence>
<feature type="compositionally biased region" description="Basic and acidic residues" evidence="1">
    <location>
        <begin position="258"/>
        <end position="267"/>
    </location>
</feature>
<dbReference type="RefSeq" id="WP_380129001.1">
    <property type="nucleotide sequence ID" value="NZ_JBHSIU010000130.1"/>
</dbReference>
<reference evidence="4" key="1">
    <citation type="journal article" date="2019" name="Int. J. Syst. Evol. Microbiol.">
        <title>The Global Catalogue of Microorganisms (GCM) 10K type strain sequencing project: providing services to taxonomists for standard genome sequencing and annotation.</title>
        <authorList>
            <consortium name="The Broad Institute Genomics Platform"/>
            <consortium name="The Broad Institute Genome Sequencing Center for Infectious Disease"/>
            <person name="Wu L."/>
            <person name="Ma J."/>
        </authorList>
    </citation>
    <scope>NUCLEOTIDE SEQUENCE [LARGE SCALE GENOMIC DNA]</scope>
    <source>
        <strain evidence="4">CGMCC 4.7152</strain>
    </source>
</reference>
<dbReference type="Proteomes" id="UP001595912">
    <property type="component" value="Unassembled WGS sequence"/>
</dbReference>
<evidence type="ECO:0000256" key="2">
    <source>
        <dbReference type="SAM" id="Phobius"/>
    </source>
</evidence>